<dbReference type="Pfam" id="PF02625">
    <property type="entry name" value="XdhC_CoxI"/>
    <property type="match status" value="1"/>
</dbReference>
<name>A0A9X1T5F6_9HYPH</name>
<accession>A0A9X1T5F6</accession>
<dbReference type="PANTHER" id="PTHR30388">
    <property type="entry name" value="ALDEHYDE OXIDOREDUCTASE MOLYBDENUM COFACTOR ASSEMBLY PROTEIN"/>
    <property type="match status" value="1"/>
</dbReference>
<sequence>MTVLHDTARAALQRSAPAILVTVETALGSTPREAGARMLVTADDVTGTIGGGRLEFGAIDTARRMIAAGEAKGACDVPLGPEIGQCCGGRVHLSFRRLDAALLEELAKQVERARDALPAVIIFGAGHTGRALAKALAPLPLAVSLVDSRPETLTDLTGAVRTVAAAMPETAVEEAPAGAGYVVMTHDHSLDFLIAAAALARSDAAYVGMIGSATKRERFRRHLAGEGREAEAARLTLPIGGSALRDKRPEVIAALTAAEIATCLLKHQE</sequence>
<evidence type="ECO:0000259" key="1">
    <source>
        <dbReference type="Pfam" id="PF02625"/>
    </source>
</evidence>
<organism evidence="3 4">
    <name type="scientific">Jiella avicenniae</name>
    <dbReference type="NCBI Taxonomy" id="2907202"/>
    <lineage>
        <taxon>Bacteria</taxon>
        <taxon>Pseudomonadati</taxon>
        <taxon>Pseudomonadota</taxon>
        <taxon>Alphaproteobacteria</taxon>
        <taxon>Hyphomicrobiales</taxon>
        <taxon>Aurantimonadaceae</taxon>
        <taxon>Jiella</taxon>
    </lineage>
</organism>
<dbReference type="Gene3D" id="3.40.50.720">
    <property type="entry name" value="NAD(P)-binding Rossmann-like Domain"/>
    <property type="match status" value="1"/>
</dbReference>
<dbReference type="InterPro" id="IPR003777">
    <property type="entry name" value="XdhC_CoxI"/>
</dbReference>
<protein>
    <submittedName>
        <fullName evidence="3">Xanthine dehydrogenase accessory protein XdhC</fullName>
    </submittedName>
</protein>
<comment type="caution">
    <text evidence="3">The sequence shown here is derived from an EMBL/GenBank/DDBJ whole genome shotgun (WGS) entry which is preliminary data.</text>
</comment>
<reference evidence="3" key="1">
    <citation type="submission" date="2022-01" db="EMBL/GenBank/DDBJ databases">
        <title>Jiella avicenniae sp. nov., a novel endophytic bacterium isolated from bark of Avicennia marina.</title>
        <authorList>
            <person name="Tuo L."/>
        </authorList>
    </citation>
    <scope>NUCLEOTIDE SEQUENCE</scope>
    <source>
        <strain evidence="3">CBK1P-4</strain>
    </source>
</reference>
<dbReference type="InterPro" id="IPR014308">
    <property type="entry name" value="Xanthine_DH_XdhC"/>
</dbReference>
<dbReference type="Pfam" id="PF13478">
    <property type="entry name" value="XdhC_C"/>
    <property type="match status" value="1"/>
</dbReference>
<dbReference type="SUPFAM" id="SSF51735">
    <property type="entry name" value="NAD(P)-binding Rossmann-fold domains"/>
    <property type="match status" value="1"/>
</dbReference>
<proteinExistence type="predicted"/>
<dbReference type="Proteomes" id="UP001139035">
    <property type="component" value="Unassembled WGS sequence"/>
</dbReference>
<evidence type="ECO:0000313" key="4">
    <source>
        <dbReference type="Proteomes" id="UP001139035"/>
    </source>
</evidence>
<dbReference type="EMBL" id="JAJUWU010000014">
    <property type="protein sequence ID" value="MCE7029142.1"/>
    <property type="molecule type" value="Genomic_DNA"/>
</dbReference>
<dbReference type="InterPro" id="IPR027051">
    <property type="entry name" value="XdhC_Rossmann_dom"/>
</dbReference>
<dbReference type="InterPro" id="IPR052698">
    <property type="entry name" value="MoCofactor_Util/Proc"/>
</dbReference>
<evidence type="ECO:0000259" key="2">
    <source>
        <dbReference type="Pfam" id="PF13478"/>
    </source>
</evidence>
<dbReference type="AlphaFoldDB" id="A0A9X1T5F6"/>
<gene>
    <name evidence="3" type="primary">xdhC</name>
    <name evidence="3" type="ORF">LZD57_14180</name>
</gene>
<dbReference type="PANTHER" id="PTHR30388:SF6">
    <property type="entry name" value="XANTHINE DEHYDROGENASE SUBUNIT A-RELATED"/>
    <property type="match status" value="1"/>
</dbReference>
<dbReference type="NCBIfam" id="TIGR02964">
    <property type="entry name" value="xanthine_xdhC"/>
    <property type="match status" value="1"/>
</dbReference>
<dbReference type="InterPro" id="IPR036291">
    <property type="entry name" value="NAD(P)-bd_dom_sf"/>
</dbReference>
<feature type="domain" description="XdhC- CoxI" evidence="1">
    <location>
        <begin position="12"/>
        <end position="71"/>
    </location>
</feature>
<keyword evidence="4" id="KW-1185">Reference proteome</keyword>
<feature type="domain" description="XdhC Rossmann" evidence="2">
    <location>
        <begin position="120"/>
        <end position="260"/>
    </location>
</feature>
<evidence type="ECO:0000313" key="3">
    <source>
        <dbReference type="EMBL" id="MCE7029142.1"/>
    </source>
</evidence>